<feature type="domain" description="Lon N-terminal" evidence="1">
    <location>
        <begin position="3"/>
        <end position="178"/>
    </location>
</feature>
<dbReference type="RefSeq" id="WP_104709413.1">
    <property type="nucleotide sequence ID" value="NZ_PTRA01000001.1"/>
</dbReference>
<dbReference type="InterPro" id="IPR015947">
    <property type="entry name" value="PUA-like_sf"/>
</dbReference>
<dbReference type="PANTHER" id="PTHR46732:SF8">
    <property type="entry name" value="ATP-DEPENDENT PROTEASE LA (LON) DOMAIN PROTEIN"/>
    <property type="match status" value="1"/>
</dbReference>
<dbReference type="InterPro" id="IPR046336">
    <property type="entry name" value="Lon_prtase_N_sf"/>
</dbReference>
<keyword evidence="3" id="KW-1185">Reference proteome</keyword>
<evidence type="ECO:0000259" key="1">
    <source>
        <dbReference type="SMART" id="SM00464"/>
    </source>
</evidence>
<evidence type="ECO:0000313" key="3">
    <source>
        <dbReference type="Proteomes" id="UP000239590"/>
    </source>
</evidence>
<dbReference type="Gene3D" id="2.30.130.40">
    <property type="entry name" value="LON domain-like"/>
    <property type="match status" value="1"/>
</dbReference>
<accession>A0A2S7IKS0</accession>
<reference evidence="3" key="1">
    <citation type="submission" date="2018-02" db="EMBL/GenBank/DDBJ databases">
        <title>Genome sequencing of Solimonas sp. HR-BB.</title>
        <authorList>
            <person name="Lee Y."/>
            <person name="Jeon C.O."/>
        </authorList>
    </citation>
    <scope>NUCLEOTIDE SEQUENCE [LARGE SCALE GENOMIC DNA]</scope>
    <source>
        <strain evidence="3">HR-U</strain>
    </source>
</reference>
<dbReference type="Proteomes" id="UP000239590">
    <property type="component" value="Unassembled WGS sequence"/>
</dbReference>
<organism evidence="2 3">
    <name type="scientific">Siphonobacter curvatus</name>
    <dbReference type="NCBI Taxonomy" id="2094562"/>
    <lineage>
        <taxon>Bacteria</taxon>
        <taxon>Pseudomonadati</taxon>
        <taxon>Bacteroidota</taxon>
        <taxon>Cytophagia</taxon>
        <taxon>Cytophagales</taxon>
        <taxon>Cytophagaceae</taxon>
        <taxon>Siphonobacter</taxon>
    </lineage>
</organism>
<gene>
    <name evidence="2" type="ORF">C5O19_00285</name>
</gene>
<dbReference type="SUPFAM" id="SSF88697">
    <property type="entry name" value="PUA domain-like"/>
    <property type="match status" value="1"/>
</dbReference>
<dbReference type="AlphaFoldDB" id="A0A2S7IKS0"/>
<dbReference type="PANTHER" id="PTHR46732">
    <property type="entry name" value="ATP-DEPENDENT PROTEASE LA (LON) DOMAIN PROTEIN"/>
    <property type="match status" value="1"/>
</dbReference>
<dbReference type="EMBL" id="PTRA01000001">
    <property type="protein sequence ID" value="PQA58160.1"/>
    <property type="molecule type" value="Genomic_DNA"/>
</dbReference>
<sequence>MAFLPLFPLNLVAFPGEKLNLHIFEPRYIQLITECLEADTPFGIPVYIPNQRMDFGTSLRVLEVSQRYDDGRMDIRTEALQIFRLLSFINPVERKLYAGGQVTYHNHESSTELLPGLLDHLKKLYQHLQTNVDFNDRSENFSYQIAHKIGLSLEEEYELLQIPQELERQRFISRHLNRIMPVIQELEKTKERIRLNGHFRNFDPLNF</sequence>
<protein>
    <submittedName>
        <fullName evidence="2">Peptidase</fullName>
    </submittedName>
</protein>
<evidence type="ECO:0000313" key="2">
    <source>
        <dbReference type="EMBL" id="PQA58160.1"/>
    </source>
</evidence>
<proteinExistence type="predicted"/>
<dbReference type="SMART" id="SM00464">
    <property type="entry name" value="LON"/>
    <property type="match status" value="1"/>
</dbReference>
<name>A0A2S7IKS0_9BACT</name>
<comment type="caution">
    <text evidence="2">The sequence shown here is derived from an EMBL/GenBank/DDBJ whole genome shotgun (WGS) entry which is preliminary data.</text>
</comment>
<dbReference type="Pfam" id="PF02190">
    <property type="entry name" value="LON_substr_bdg"/>
    <property type="match status" value="1"/>
</dbReference>
<dbReference type="InterPro" id="IPR003111">
    <property type="entry name" value="Lon_prtase_N"/>
</dbReference>
<dbReference type="OrthoDB" id="25394at2"/>